<dbReference type="InterPro" id="IPR007197">
    <property type="entry name" value="rSAM"/>
</dbReference>
<dbReference type="SUPFAM" id="SSF102114">
    <property type="entry name" value="Radical SAM enzymes"/>
    <property type="match status" value="1"/>
</dbReference>
<keyword evidence="7" id="KW-1185">Reference proteome</keyword>
<dbReference type="Gene3D" id="3.20.20.70">
    <property type="entry name" value="Aldolase class I"/>
    <property type="match status" value="1"/>
</dbReference>
<dbReference type="SFLD" id="SFLDS00029">
    <property type="entry name" value="Radical_SAM"/>
    <property type="match status" value="1"/>
</dbReference>
<dbReference type="AlphaFoldDB" id="A0A3S0KB06"/>
<keyword evidence="5" id="KW-0411">Iron-sulfur</keyword>
<evidence type="ECO:0000313" key="6">
    <source>
        <dbReference type="EMBL" id="RTR39485.1"/>
    </source>
</evidence>
<dbReference type="Pfam" id="PF13353">
    <property type="entry name" value="Fer4_12"/>
    <property type="match status" value="1"/>
</dbReference>
<keyword evidence="2" id="KW-0949">S-adenosyl-L-methionine</keyword>
<dbReference type="EMBL" id="RXNU01000003">
    <property type="protein sequence ID" value="RTR39485.1"/>
    <property type="molecule type" value="Genomic_DNA"/>
</dbReference>
<comment type="cofactor">
    <cofactor evidence="1">
        <name>[4Fe-4S] cluster</name>
        <dbReference type="ChEBI" id="CHEBI:49883"/>
    </cofactor>
</comment>
<organism evidence="6 7">
    <name type="scientific">Shewanella canadensis</name>
    <dbReference type="NCBI Taxonomy" id="271096"/>
    <lineage>
        <taxon>Bacteria</taxon>
        <taxon>Pseudomonadati</taxon>
        <taxon>Pseudomonadota</taxon>
        <taxon>Gammaproteobacteria</taxon>
        <taxon>Alteromonadales</taxon>
        <taxon>Shewanellaceae</taxon>
        <taxon>Shewanella</taxon>
    </lineage>
</organism>
<dbReference type="GO" id="GO:0046872">
    <property type="term" value="F:metal ion binding"/>
    <property type="evidence" value="ECO:0007669"/>
    <property type="project" value="UniProtKB-KW"/>
</dbReference>
<keyword evidence="4" id="KW-0408">Iron</keyword>
<evidence type="ECO:0000256" key="1">
    <source>
        <dbReference type="ARBA" id="ARBA00001966"/>
    </source>
</evidence>
<dbReference type="NCBIfam" id="TIGR02826">
    <property type="entry name" value="RNR_activ_nrdG3"/>
    <property type="match status" value="1"/>
</dbReference>
<evidence type="ECO:0000256" key="4">
    <source>
        <dbReference type="ARBA" id="ARBA00023004"/>
    </source>
</evidence>
<dbReference type="Proteomes" id="UP000267448">
    <property type="component" value="Unassembled WGS sequence"/>
</dbReference>
<protein>
    <submittedName>
        <fullName evidence="6">Anaerobic ribonucleoside-triphosphate reductase activating protein</fullName>
    </submittedName>
</protein>
<dbReference type="RefSeq" id="WP_126519510.1">
    <property type="nucleotide sequence ID" value="NZ_RXNU01000003.1"/>
</dbReference>
<dbReference type="InterPro" id="IPR014191">
    <property type="entry name" value="Anaer_RNR_activator"/>
</dbReference>
<dbReference type="GO" id="GO:0051536">
    <property type="term" value="F:iron-sulfur cluster binding"/>
    <property type="evidence" value="ECO:0007669"/>
    <property type="project" value="UniProtKB-KW"/>
</dbReference>
<dbReference type="InterPro" id="IPR058240">
    <property type="entry name" value="rSAM_sf"/>
</dbReference>
<accession>A0A3S0KB06</accession>
<gene>
    <name evidence="6" type="primary">nrdG</name>
    <name evidence="6" type="ORF">EKG38_06665</name>
</gene>
<evidence type="ECO:0000256" key="5">
    <source>
        <dbReference type="ARBA" id="ARBA00023014"/>
    </source>
</evidence>
<reference evidence="6 7" key="1">
    <citation type="submission" date="2018-12" db="EMBL/GenBank/DDBJ databases">
        <authorList>
            <person name="Yu L."/>
        </authorList>
    </citation>
    <scope>NUCLEOTIDE SEQUENCE [LARGE SCALE GENOMIC DNA]</scope>
    <source>
        <strain evidence="6 7">HAW-EB2</strain>
    </source>
</reference>
<sequence>MFNSLPAQVVMQEVPGEISLLFSITGCDVGCKGCHSTELWNEEYGEPLSEERYRAYLNQYRGFVSCILFFGGEWQPKQLSEYLALAKTMGFKTCLYTGRERVAREIHAQLDYLKTGEFDHQVGGLDSPDTNQKFYDLAQNKIINYKFIND</sequence>
<dbReference type="GO" id="GO:0003824">
    <property type="term" value="F:catalytic activity"/>
    <property type="evidence" value="ECO:0007669"/>
    <property type="project" value="InterPro"/>
</dbReference>
<dbReference type="InterPro" id="IPR013785">
    <property type="entry name" value="Aldolase_TIM"/>
</dbReference>
<evidence type="ECO:0000313" key="7">
    <source>
        <dbReference type="Proteomes" id="UP000267448"/>
    </source>
</evidence>
<comment type="caution">
    <text evidence="6">The sequence shown here is derived from an EMBL/GenBank/DDBJ whole genome shotgun (WGS) entry which is preliminary data.</text>
</comment>
<name>A0A3S0KB06_9GAMM</name>
<keyword evidence="3" id="KW-0479">Metal-binding</keyword>
<proteinExistence type="predicted"/>
<evidence type="ECO:0000256" key="2">
    <source>
        <dbReference type="ARBA" id="ARBA00022691"/>
    </source>
</evidence>
<dbReference type="OrthoDB" id="9782387at2"/>
<evidence type="ECO:0000256" key="3">
    <source>
        <dbReference type="ARBA" id="ARBA00022723"/>
    </source>
</evidence>